<dbReference type="InterPro" id="IPR013783">
    <property type="entry name" value="Ig-like_fold"/>
</dbReference>
<dbReference type="InterPro" id="IPR005467">
    <property type="entry name" value="His_kinase_dom"/>
</dbReference>
<dbReference type="GO" id="GO:0016020">
    <property type="term" value="C:membrane"/>
    <property type="evidence" value="ECO:0007669"/>
    <property type="project" value="InterPro"/>
</dbReference>
<dbReference type="OrthoDB" id="9778366at2"/>
<dbReference type="RefSeq" id="WP_111622224.1">
    <property type="nucleotide sequence ID" value="NZ_QLLN01000001.1"/>
</dbReference>
<proteinExistence type="predicted"/>
<keyword evidence="4" id="KW-0808">Transferase</keyword>
<dbReference type="EMBL" id="QLLN01000001">
    <property type="protein sequence ID" value="RAJ15993.1"/>
    <property type="molecule type" value="Genomic_DNA"/>
</dbReference>
<keyword evidence="4" id="KW-0418">Kinase</keyword>
<feature type="transmembrane region" description="Helical" evidence="2">
    <location>
        <begin position="789"/>
        <end position="807"/>
    </location>
</feature>
<dbReference type="PANTHER" id="PTHR43547:SF2">
    <property type="entry name" value="HYBRID SIGNAL TRANSDUCTION HISTIDINE KINASE C"/>
    <property type="match status" value="1"/>
</dbReference>
<dbReference type="CDD" id="cd16917">
    <property type="entry name" value="HATPase_UhpB-NarQ-NarX-like"/>
    <property type="match status" value="1"/>
</dbReference>
<dbReference type="Pfam" id="PF07494">
    <property type="entry name" value="Reg_prop"/>
    <property type="match status" value="3"/>
</dbReference>
<gene>
    <name evidence="4" type="ORF">LV92_00697</name>
</gene>
<keyword evidence="1" id="KW-0597">Phosphoprotein</keyword>
<evidence type="ECO:0000256" key="1">
    <source>
        <dbReference type="ARBA" id="ARBA00022553"/>
    </source>
</evidence>
<protein>
    <submittedName>
        <fullName evidence="4">Signal transduction histidine kinase</fullName>
    </submittedName>
</protein>
<dbReference type="PROSITE" id="PS50109">
    <property type="entry name" value="HIS_KIN"/>
    <property type="match status" value="1"/>
</dbReference>
<evidence type="ECO:0000313" key="5">
    <source>
        <dbReference type="Proteomes" id="UP000249696"/>
    </source>
</evidence>
<dbReference type="PANTHER" id="PTHR43547">
    <property type="entry name" value="TWO-COMPONENT HISTIDINE KINASE"/>
    <property type="match status" value="1"/>
</dbReference>
<organism evidence="4 5">
    <name type="scientific">Arenibacter echinorum</name>
    <dbReference type="NCBI Taxonomy" id="440515"/>
    <lineage>
        <taxon>Bacteria</taxon>
        <taxon>Pseudomonadati</taxon>
        <taxon>Bacteroidota</taxon>
        <taxon>Flavobacteriia</taxon>
        <taxon>Flavobacteriales</taxon>
        <taxon>Flavobacteriaceae</taxon>
        <taxon>Arenibacter</taxon>
    </lineage>
</organism>
<dbReference type="Gene3D" id="1.20.5.1930">
    <property type="match status" value="1"/>
</dbReference>
<dbReference type="GO" id="GO:0000155">
    <property type="term" value="F:phosphorelay sensor kinase activity"/>
    <property type="evidence" value="ECO:0007669"/>
    <property type="project" value="InterPro"/>
</dbReference>
<sequence length="1022" mass="117908">MSIRILCCLLCFQAYLFGQNSYVFNRFSTADGLNTNKVKCVWQDATGFLWIGTEVGIQRFDGRKFISFVGPENYQLPPSIGVDQILDAGNGNLWLLQGGQVGKFNTVDFHYTSVSIRSYGGIPPRSEFKLYIDSKKQVFLCASKYGLLWYDAKSNAFVESNLPIKIPRGWGVGSLYEDKQTGEYWICSEQGLAVYRSSSGEVFHRLNNPENIPLLNNKAITNSGDFIKDINGTWWLTYWDYNPHREHPVLLHFDPKTNQFLTDTLRSHRATKKYTVLRQILETSNGQIWIGGENSLLSYDNDLQCFYQHFKANPLEFDIKCNQARHLFEDREGNIWLSTENGLFVMNPNQKDVYSLVVIDGLGLDSPVNAILETKTKENWIGTWGKGLLFYDQKFNKLDGNPYKGLGTESFKLYSSIWDLQQHSESGHVWSACQGGRLAVFDANTKKALNWLHPPIFKKSTVRQIEEDHNGNLWFGTQGGRLVKWKKNDPIADNYFEELHNFNTIIYRLYLDRQGRLWVGTHKQGVYAIDVDTNEILFHFNKEFSDSYGIMDNTISDIQQYNDSIFMVGTEALNILNINTAEVKKITSYEGLYGSRVLQLMMDREGIAWMITSNGLSSYNYEKNIISSYSNLHGVIYAEKTYSAKWMMQNGEIWFGGEDVVFGFSPEKLNYKQKPPKVNITDFKLFNTYMPLDSIMAQKEIVFNHYQNSFTFYFSALSFSQQRKLQYYYRIPGVNKDWVKAERDMAATYTTMPSGKYTFQVKCMNLQGLEPDEITSIDFRIRPPFYRTWWFIALALCTGIGMAYFIYRLKVNRILAVENLRNKVARDLHDDMGSTLSTINILSSMAKSKMNSDTVTSSNYLSKITDNSQRMMEAMDDIVWSIKPDNDNMHRVIARMREYATGILEAKDIEFDFQVEDKINDLKLDMEARRDLFLIFKEAINNVAKYSRAKRAEVQLTLKDKWLQMQIMDNGIGFEMEKVDNGNGLDNMVKRASKMKGKLKIDSNPDLGTEICLTVPVRWRAF</sequence>
<dbReference type="Gene3D" id="3.30.565.10">
    <property type="entry name" value="Histidine kinase-like ATPase, C-terminal domain"/>
    <property type="match status" value="1"/>
</dbReference>
<dbReference type="InterPro" id="IPR036890">
    <property type="entry name" value="HATPase_C_sf"/>
</dbReference>
<dbReference type="SMART" id="SM00387">
    <property type="entry name" value="HATPase_c"/>
    <property type="match status" value="1"/>
</dbReference>
<keyword evidence="2" id="KW-0472">Membrane</keyword>
<evidence type="ECO:0000256" key="2">
    <source>
        <dbReference type="SAM" id="Phobius"/>
    </source>
</evidence>
<dbReference type="InterPro" id="IPR011123">
    <property type="entry name" value="Y_Y_Y"/>
</dbReference>
<dbReference type="SUPFAM" id="SSF55874">
    <property type="entry name" value="ATPase domain of HSP90 chaperone/DNA topoisomerase II/histidine kinase"/>
    <property type="match status" value="1"/>
</dbReference>
<dbReference type="Proteomes" id="UP000249696">
    <property type="component" value="Unassembled WGS sequence"/>
</dbReference>
<name>A0A327RKF6_9FLAO</name>
<dbReference type="InterPro" id="IPR003594">
    <property type="entry name" value="HATPase_dom"/>
</dbReference>
<dbReference type="Pfam" id="PF07495">
    <property type="entry name" value="Y_Y_Y"/>
    <property type="match status" value="1"/>
</dbReference>
<keyword evidence="5" id="KW-1185">Reference proteome</keyword>
<feature type="domain" description="Histidine kinase" evidence="3">
    <location>
        <begin position="827"/>
        <end position="1019"/>
    </location>
</feature>
<keyword evidence="2" id="KW-1133">Transmembrane helix</keyword>
<dbReference type="InterPro" id="IPR011712">
    <property type="entry name" value="Sig_transdc_His_kin_sub3_dim/P"/>
</dbReference>
<dbReference type="InterPro" id="IPR011110">
    <property type="entry name" value="Reg_prop"/>
</dbReference>
<reference evidence="4 5" key="1">
    <citation type="submission" date="2018-06" db="EMBL/GenBank/DDBJ databases">
        <title>Genomic Encyclopedia of Archaeal and Bacterial Type Strains, Phase II (KMG-II): from individual species to whole genera.</title>
        <authorList>
            <person name="Goeker M."/>
        </authorList>
    </citation>
    <scope>NUCLEOTIDE SEQUENCE [LARGE SCALE GENOMIC DNA]</scope>
    <source>
        <strain evidence="4 5">DSM 23522</strain>
    </source>
</reference>
<keyword evidence="2" id="KW-0812">Transmembrane</keyword>
<accession>A0A327RKF6</accession>
<dbReference type="Gene3D" id="2.60.40.10">
    <property type="entry name" value="Immunoglobulins"/>
    <property type="match status" value="1"/>
</dbReference>
<dbReference type="GO" id="GO:0046983">
    <property type="term" value="F:protein dimerization activity"/>
    <property type="evidence" value="ECO:0007669"/>
    <property type="project" value="InterPro"/>
</dbReference>
<dbReference type="Gene3D" id="2.130.10.10">
    <property type="entry name" value="YVTN repeat-like/Quinoprotein amine dehydrogenase"/>
    <property type="match status" value="3"/>
</dbReference>
<evidence type="ECO:0000259" key="3">
    <source>
        <dbReference type="PROSITE" id="PS50109"/>
    </source>
</evidence>
<dbReference type="Pfam" id="PF07730">
    <property type="entry name" value="HisKA_3"/>
    <property type="match status" value="1"/>
</dbReference>
<dbReference type="Pfam" id="PF02518">
    <property type="entry name" value="HATPase_c"/>
    <property type="match status" value="1"/>
</dbReference>
<evidence type="ECO:0000313" key="4">
    <source>
        <dbReference type="EMBL" id="RAJ15993.1"/>
    </source>
</evidence>
<dbReference type="InterPro" id="IPR015943">
    <property type="entry name" value="WD40/YVTN_repeat-like_dom_sf"/>
</dbReference>
<dbReference type="AlphaFoldDB" id="A0A327RKF6"/>
<dbReference type="SUPFAM" id="SSF63829">
    <property type="entry name" value="Calcium-dependent phosphotriesterase"/>
    <property type="match status" value="2"/>
</dbReference>
<comment type="caution">
    <text evidence="4">The sequence shown here is derived from an EMBL/GenBank/DDBJ whole genome shotgun (WGS) entry which is preliminary data.</text>
</comment>